<protein>
    <recommendedName>
        <fullName evidence="1">SbsC C-terminal domain-containing protein</fullName>
    </recommendedName>
</protein>
<dbReference type="RefSeq" id="WP_066224450.1">
    <property type="nucleotide sequence ID" value="NZ_JARTFS010000002.1"/>
</dbReference>
<dbReference type="Gene3D" id="2.60.120.380">
    <property type="match status" value="3"/>
</dbReference>
<dbReference type="InterPro" id="IPR041378">
    <property type="entry name" value="S-layer_SbsC_C"/>
</dbReference>
<evidence type="ECO:0000313" key="3">
    <source>
        <dbReference type="Proteomes" id="UP001342826"/>
    </source>
</evidence>
<dbReference type="GeneID" id="301139232"/>
<dbReference type="SUPFAM" id="SSF89260">
    <property type="entry name" value="Collagen-binding domain"/>
    <property type="match status" value="2"/>
</dbReference>
<accession>A0ABU6NT65</accession>
<evidence type="ECO:0000313" key="2">
    <source>
        <dbReference type="EMBL" id="MED4400342.1"/>
    </source>
</evidence>
<dbReference type="EMBL" id="JARTFS010000002">
    <property type="protein sequence ID" value="MED4400342.1"/>
    <property type="molecule type" value="Genomic_DNA"/>
</dbReference>
<gene>
    <name evidence="2" type="ORF">P9271_03075</name>
</gene>
<dbReference type="Gene3D" id="1.20.58.780">
    <property type="match status" value="1"/>
</dbReference>
<comment type="caution">
    <text evidence="2">The sequence shown here is derived from an EMBL/GenBank/DDBJ whole genome shotgun (WGS) entry which is preliminary data.</text>
</comment>
<proteinExistence type="predicted"/>
<reference evidence="2 3" key="1">
    <citation type="submission" date="2023-03" db="EMBL/GenBank/DDBJ databases">
        <title>Bacillus Genome Sequencing.</title>
        <authorList>
            <person name="Dunlap C."/>
        </authorList>
    </citation>
    <scope>NUCLEOTIDE SEQUENCE [LARGE SCALE GENOMIC DNA]</scope>
    <source>
        <strain evidence="2 3">NRS-1717</strain>
    </source>
</reference>
<feature type="domain" description="SbsC C-terminal" evidence="1">
    <location>
        <begin position="26"/>
        <end position="100"/>
    </location>
</feature>
<evidence type="ECO:0000259" key="1">
    <source>
        <dbReference type="Pfam" id="PF18058"/>
    </source>
</evidence>
<organism evidence="2 3">
    <name type="scientific">Metabacillus fastidiosus</name>
    <dbReference type="NCBI Taxonomy" id="1458"/>
    <lineage>
        <taxon>Bacteria</taxon>
        <taxon>Bacillati</taxon>
        <taxon>Bacillota</taxon>
        <taxon>Bacilli</taxon>
        <taxon>Bacillales</taxon>
        <taxon>Bacillaceae</taxon>
        <taxon>Metabacillus</taxon>
    </lineage>
</organism>
<sequence>MNKLVSILTLILLLWTNLFFSKNISAATNTEYVNAVNLGEQLKNTTEQYNQRINEGEMVTLNFQYDSLSSLISRTEKAIGKVPGHSVRKSLNEKYVNSAKIARERVIYEVSQFRLLNILEGHLEEGNMTKLNDDLGKLNRLKSRAIEIKKAGGYASLPFSVQRTLSQWESDIRNHKLSTENQVIESEIEPNDTKDSANLIHSGVIYKGRTSIYQDVDYYKFVTNGPGEIRIILTDLPNDYYFMNDYVTELYDRAGKRISSAVTYGDPNEAITVRGEYAGNYFVKVYRAGGNYDDQHEYKLKATFKADNSNGSNDTKENATPIENGRYYQQTTELAPDNDWYSIVPDSKGDLYVTLDNLSHDFEVFLYNNVGEQIGRRSPAAGNRPETIYVENANASTYYVLVSGGANSKGYHYRLRADFAKKDNYFTGLAEPNNVKNNAFPLIKNISYEFKIENKLDKDWFKITPNAGTVKVVLDKMPADYNLYVYDKYGTLLNFSINTGQSKEEIVYNVQEKGTYFIQVIPAGDYLLNSDNIIGTYRLSAFYK</sequence>
<name>A0ABU6NT65_9BACI</name>
<dbReference type="Proteomes" id="UP001342826">
    <property type="component" value="Unassembled WGS sequence"/>
</dbReference>
<keyword evidence="3" id="KW-1185">Reference proteome</keyword>
<dbReference type="Pfam" id="PF18058">
    <property type="entry name" value="SbsC_C"/>
    <property type="match status" value="1"/>
</dbReference>